<proteinExistence type="predicted"/>
<keyword evidence="2" id="KW-1185">Reference proteome</keyword>
<comment type="caution">
    <text evidence="1">The sequence shown here is derived from an EMBL/GenBank/DDBJ whole genome shotgun (WGS) entry which is preliminary data.</text>
</comment>
<organism evidence="1 2">
    <name type="scientific">Ilyodon furcidens</name>
    <name type="common">goldbreast splitfin</name>
    <dbReference type="NCBI Taxonomy" id="33524"/>
    <lineage>
        <taxon>Eukaryota</taxon>
        <taxon>Metazoa</taxon>
        <taxon>Chordata</taxon>
        <taxon>Craniata</taxon>
        <taxon>Vertebrata</taxon>
        <taxon>Euteleostomi</taxon>
        <taxon>Actinopterygii</taxon>
        <taxon>Neopterygii</taxon>
        <taxon>Teleostei</taxon>
        <taxon>Neoteleostei</taxon>
        <taxon>Acanthomorphata</taxon>
        <taxon>Ovalentaria</taxon>
        <taxon>Atherinomorphae</taxon>
        <taxon>Cyprinodontiformes</taxon>
        <taxon>Goodeidae</taxon>
        <taxon>Ilyodon</taxon>
    </lineage>
</organism>
<sequence length="120" mass="13772">MKNTILVYCQDLLIKQKPELEALASMVVQWLALLLCSKKVLSLNPGLGSTWRKGNRLEGFGFDIQVFFGEVIDPEDVKLICSTIFQIEYTTIISLQMHLSKCFCFHHDAFKFHLKTAGRY</sequence>
<protein>
    <submittedName>
        <fullName evidence="1">Uncharacterized protein</fullName>
    </submittedName>
</protein>
<evidence type="ECO:0000313" key="1">
    <source>
        <dbReference type="EMBL" id="MEQ2223375.1"/>
    </source>
</evidence>
<dbReference type="EMBL" id="JAHRIQ010007216">
    <property type="protein sequence ID" value="MEQ2223375.1"/>
    <property type="molecule type" value="Genomic_DNA"/>
</dbReference>
<reference evidence="1 2" key="1">
    <citation type="submission" date="2021-06" db="EMBL/GenBank/DDBJ databases">
        <authorList>
            <person name="Palmer J.M."/>
        </authorList>
    </citation>
    <scope>NUCLEOTIDE SEQUENCE [LARGE SCALE GENOMIC DNA]</scope>
    <source>
        <strain evidence="2">if_2019</strain>
        <tissue evidence="1">Muscle</tissue>
    </source>
</reference>
<evidence type="ECO:0000313" key="2">
    <source>
        <dbReference type="Proteomes" id="UP001482620"/>
    </source>
</evidence>
<dbReference type="Proteomes" id="UP001482620">
    <property type="component" value="Unassembled WGS sequence"/>
</dbReference>
<name>A0ABV0SS02_9TELE</name>
<gene>
    <name evidence="1" type="ORF">ILYODFUR_036171</name>
</gene>
<accession>A0ABV0SS02</accession>